<keyword evidence="2" id="KW-1185">Reference proteome</keyword>
<dbReference type="Proteomes" id="UP001597413">
    <property type="component" value="Unassembled WGS sequence"/>
</dbReference>
<name>A0ABW5AE72_9RHOB</name>
<sequence>MAYLGRKIQFRRAAITDTGFSAERRWNTTDPAADDFGAPIWASRRDVSDAERALAGWTEAVVVSRFVVDANATTLAIRPDDRLVAGGRVYEITGIKETVTGRLEITAQARVA</sequence>
<evidence type="ECO:0000313" key="1">
    <source>
        <dbReference type="EMBL" id="MFD2175940.1"/>
    </source>
</evidence>
<dbReference type="Pfam" id="PF05521">
    <property type="entry name" value="Phage_HCP"/>
    <property type="match status" value="1"/>
</dbReference>
<dbReference type="Gene3D" id="2.40.10.270">
    <property type="entry name" value="Bacteriophage SPP1 head-tail adaptor protein"/>
    <property type="match status" value="1"/>
</dbReference>
<gene>
    <name evidence="1" type="ORF">ACFSM0_17755</name>
</gene>
<dbReference type="RefSeq" id="WP_377393718.1">
    <property type="nucleotide sequence ID" value="NZ_JBHUIX010000028.1"/>
</dbReference>
<organism evidence="1 2">
    <name type="scientific">Rhodobacter lacus</name>
    <dbReference type="NCBI Taxonomy" id="1641972"/>
    <lineage>
        <taxon>Bacteria</taxon>
        <taxon>Pseudomonadati</taxon>
        <taxon>Pseudomonadota</taxon>
        <taxon>Alphaproteobacteria</taxon>
        <taxon>Rhodobacterales</taxon>
        <taxon>Rhodobacter group</taxon>
        <taxon>Rhodobacter</taxon>
    </lineage>
</organism>
<evidence type="ECO:0000313" key="2">
    <source>
        <dbReference type="Proteomes" id="UP001597413"/>
    </source>
</evidence>
<protein>
    <submittedName>
        <fullName evidence="1">Head-tail adaptor protein</fullName>
    </submittedName>
</protein>
<proteinExistence type="predicted"/>
<accession>A0ABW5AE72</accession>
<dbReference type="InterPro" id="IPR008767">
    <property type="entry name" value="Phage_SPP1_head-tail_adaptor"/>
</dbReference>
<dbReference type="EMBL" id="JBHUIX010000028">
    <property type="protein sequence ID" value="MFD2175940.1"/>
    <property type="molecule type" value="Genomic_DNA"/>
</dbReference>
<dbReference type="InterPro" id="IPR038666">
    <property type="entry name" value="SSP1_head-tail_sf"/>
</dbReference>
<comment type="caution">
    <text evidence="1">The sequence shown here is derived from an EMBL/GenBank/DDBJ whole genome shotgun (WGS) entry which is preliminary data.</text>
</comment>
<reference evidence="2" key="1">
    <citation type="journal article" date="2019" name="Int. J. Syst. Evol. Microbiol.">
        <title>The Global Catalogue of Microorganisms (GCM) 10K type strain sequencing project: providing services to taxonomists for standard genome sequencing and annotation.</title>
        <authorList>
            <consortium name="The Broad Institute Genomics Platform"/>
            <consortium name="The Broad Institute Genome Sequencing Center for Infectious Disease"/>
            <person name="Wu L."/>
            <person name="Ma J."/>
        </authorList>
    </citation>
    <scope>NUCLEOTIDE SEQUENCE [LARGE SCALE GENOMIC DNA]</scope>
    <source>
        <strain evidence="2">CCUG 55131</strain>
    </source>
</reference>